<dbReference type="OrthoDB" id="241497at2759"/>
<feature type="region of interest" description="Disordered" evidence="1">
    <location>
        <begin position="315"/>
        <end position="356"/>
    </location>
</feature>
<gene>
    <name evidence="2" type="ORF">BSAL_06905</name>
</gene>
<feature type="region of interest" description="Disordered" evidence="1">
    <location>
        <begin position="1"/>
        <end position="20"/>
    </location>
</feature>
<dbReference type="VEuPathDB" id="TriTrypDB:BSAL_06905"/>
<organism evidence="2 3">
    <name type="scientific">Bodo saltans</name>
    <name type="common">Flagellated protozoan</name>
    <dbReference type="NCBI Taxonomy" id="75058"/>
    <lineage>
        <taxon>Eukaryota</taxon>
        <taxon>Discoba</taxon>
        <taxon>Euglenozoa</taxon>
        <taxon>Kinetoplastea</taxon>
        <taxon>Metakinetoplastina</taxon>
        <taxon>Eubodonida</taxon>
        <taxon>Bodonidae</taxon>
        <taxon>Bodo</taxon>
    </lineage>
</organism>
<name>A0A0S4J5V3_BODSA</name>
<feature type="compositionally biased region" description="Low complexity" evidence="1">
    <location>
        <begin position="10"/>
        <end position="20"/>
    </location>
</feature>
<keyword evidence="3" id="KW-1185">Reference proteome</keyword>
<feature type="region of interest" description="Disordered" evidence="1">
    <location>
        <begin position="85"/>
        <end position="105"/>
    </location>
</feature>
<accession>A0A0S4J5V3</accession>
<evidence type="ECO:0000313" key="3">
    <source>
        <dbReference type="Proteomes" id="UP000051952"/>
    </source>
</evidence>
<evidence type="ECO:0000256" key="1">
    <source>
        <dbReference type="SAM" id="MobiDB-lite"/>
    </source>
</evidence>
<feature type="compositionally biased region" description="Polar residues" evidence="1">
    <location>
        <begin position="86"/>
        <end position="105"/>
    </location>
</feature>
<dbReference type="EMBL" id="CYKH01001400">
    <property type="protein sequence ID" value="CUG86827.1"/>
    <property type="molecule type" value="Genomic_DNA"/>
</dbReference>
<protein>
    <submittedName>
        <fullName evidence="2">Uncharacterized protein</fullName>
    </submittedName>
</protein>
<sequence length="1348" mass="144380">MHHAAGGNVPPSSITSHSSPRSYDVSLLFCIRAVNLAWQDARRIPSVDQVVSQWLLQRVAYFHTVVDEGTNPRLSCPTDVEMQPLRETSSSVSPQRTSASLTHQPSLGGVMTFPPHASVPEGFVDFSSIAVAANHHSAMGGGGVHYYHNSTTNSSPRSYDVSLLFCIRAVNLAWQDARRIPSVDQVVSQWLLQRVAYFHTVVDEGTNPRLSCPTDVEMQPLRETSSSVSPQRTSASLTHQPSLGGVMTFPPHASVPEGFVDFSSIAVAANHHSAMGGGGVHYYHNSTTTTINANNEHGGADVFNISRISEVGASPGGETVDQTPQFARNRPSFHLPTTSQRSGKARAPSYPPFPGGTAPRTYERYGANGGGGGASAYRYTTSGARGAGDIGVPAAEWGEVAQQALCNKGFVLMQELLLLCLDLDESFFCTMIEALFAVLPRPQTTHAEITLAMFENYPYLVPSATNKPPLPDMIVEAADNATGCALKSFLVYMNIAYNCGSFERQCEVLEMCKVWRQWLQQAFGGHVAHVASNGPTAPRGDACASPDSLGTTAAAMLSPSVDPHHRPHGEEYTRWSRAALTDAIRNDSTVEVEQLVHEAMLAKDVFAVANSVHRYFEHRLGADGTGRAILEVLLDPTVPAPPPTNPISFLFGVIPTANRSTATAGNAPPPAAIGGASASGSSTGSAFAAEIHAAMSCGILTFGHFYYSLRSTKAAMRCAEMAVLNGHQSGGIVDTLSLAHLLKSRCHVALGQLRAAAEDISIALQLSAPPYLQQSSSSTHSENWWIARTMAFQAAAELLVFFPSAVDAALRGIVMQHPLPLSTGDSDGGKGGDLGARGSVSNSKALEVIQTIPQSVVHAVWCAGVAMMGNDREAAAGTSFQAISSITNDTIRVAATSLGVTCFVAPITRHTAESVLSQIREDCLVLPLRHIMCSVDSVILELAKLASMQAIQQALGEYAPPSCHNVSTFIADGTYTTSPPPPTRSTTAAQGSARDALTPLEELLEFVQQRHGTTDILDRCTHFAVAVDALAAHILMNGGFVTLAHARIENALARLFNAPHGRSHLDDEQRWSVSQDCSDASEHWPVESLMLLLLCSKILVEILLFQGNVADAQRAVDHGLNRFTQCAFARGILQCHLLQASIWQSRRERSAQVKCLTAARDSAIDIGYVPLAASAHLQLVGAHIAVEDFVAAAAEWNAPVWRQTLLHHATCDPQKVVIMRMYRTILQVTCRAPGRVVVAPVVLGRLVKCCTHSNNNSNDTTIVSLQTRLAACSTVVTLAALLRQGGPDVEGDPLPDAHLQGVQRCAAKAFTHLRSRRLVDSWRGIGDTLLDTCRCVRDMTMSNSAASE</sequence>
<evidence type="ECO:0000313" key="2">
    <source>
        <dbReference type="EMBL" id="CUG86827.1"/>
    </source>
</evidence>
<dbReference type="Proteomes" id="UP000051952">
    <property type="component" value="Unassembled WGS sequence"/>
</dbReference>
<proteinExistence type="predicted"/>
<reference evidence="3" key="1">
    <citation type="submission" date="2015-09" db="EMBL/GenBank/DDBJ databases">
        <authorList>
            <consortium name="Pathogen Informatics"/>
        </authorList>
    </citation>
    <scope>NUCLEOTIDE SEQUENCE [LARGE SCALE GENOMIC DNA]</scope>
    <source>
        <strain evidence="3">Lake Konstanz</strain>
    </source>
</reference>